<dbReference type="RefSeq" id="XP_020062412.1">
    <property type="nucleotide sequence ID" value="XM_020210507.1"/>
</dbReference>
<dbReference type="GeneID" id="30984643"/>
<dbReference type="Proteomes" id="UP000094285">
    <property type="component" value="Unassembled WGS sequence"/>
</dbReference>
<accession>A0A1E4SCP5</accession>
<gene>
    <name evidence="2" type="ORF">CANTADRAFT_55888</name>
</gene>
<dbReference type="GO" id="GO:0003735">
    <property type="term" value="F:structural constituent of ribosome"/>
    <property type="evidence" value="ECO:0007669"/>
    <property type="project" value="UniProtKB-UniRule"/>
</dbReference>
<evidence type="ECO:0000313" key="3">
    <source>
        <dbReference type="Proteomes" id="UP000094285"/>
    </source>
</evidence>
<dbReference type="AlphaFoldDB" id="A0A1E4SCP5"/>
<dbReference type="OrthoDB" id="2332379at2759"/>
<reference evidence="3" key="1">
    <citation type="submission" date="2016-05" db="EMBL/GenBank/DDBJ databases">
        <title>Comparative genomics of biotechnologically important yeasts.</title>
        <authorList>
            <consortium name="DOE Joint Genome Institute"/>
            <person name="Riley R."/>
            <person name="Haridas S."/>
            <person name="Wolfe K.H."/>
            <person name="Lopes M.R."/>
            <person name="Hittinger C.T."/>
            <person name="Goker M."/>
            <person name="Salamov A."/>
            <person name="Wisecaver J."/>
            <person name="Long T.M."/>
            <person name="Aerts A.L."/>
            <person name="Barry K."/>
            <person name="Choi C."/>
            <person name="Clum A."/>
            <person name="Coughlan A.Y."/>
            <person name="Deshpande S."/>
            <person name="Douglass A.P."/>
            <person name="Hanson S.J."/>
            <person name="Klenk H.-P."/>
            <person name="Labutti K."/>
            <person name="Lapidus A."/>
            <person name="Lindquist E."/>
            <person name="Lipzen A."/>
            <person name="Meier-Kolthoff J.P."/>
            <person name="Ohm R.A."/>
            <person name="Otillar R.P."/>
            <person name="Pangilinan J."/>
            <person name="Peng Y."/>
            <person name="Rokas A."/>
            <person name="Rosa C.A."/>
            <person name="Scheuner C."/>
            <person name="Sibirny A.A."/>
            <person name="Slot J.C."/>
            <person name="Stielow J.B."/>
            <person name="Sun H."/>
            <person name="Kurtzman C.P."/>
            <person name="Blackwell M."/>
            <person name="Grigoriev I.V."/>
            <person name="Jeffries T.W."/>
        </authorList>
    </citation>
    <scope>NUCLEOTIDE SEQUENCE [LARGE SCALE GENOMIC DNA]</scope>
    <source>
        <strain evidence="3">NRRL Y-17324</strain>
    </source>
</reference>
<sequence>MFGAFKSTATLSGGYLWKFAPRLSVPQKYRLRQRMKTVDANVEVLYQSLIQHQGKQEGEKTGFGKIDYLKFDMPKEAEMSPRDKYTTFSRNEKHYRKDLHRVPKWTKKSFRENPKYF</sequence>
<dbReference type="PANTHER" id="PTHR28271">
    <property type="entry name" value="54S RIBOSOMAL PROTEIN L31, MITOCHONDRIAL"/>
    <property type="match status" value="1"/>
</dbReference>
<dbReference type="PANTHER" id="PTHR28271:SF1">
    <property type="entry name" value="LARGE RIBOSOMAL SUBUNIT PROTEIN ML60"/>
    <property type="match status" value="1"/>
</dbReference>
<proteinExistence type="predicted"/>
<dbReference type="STRING" id="984487.A0A1E4SCP5"/>
<keyword evidence="3" id="KW-1185">Reference proteome</keyword>
<comment type="subunit">
    <text evidence="1">Component of the mitochondrial large ribosomal subunit.</text>
</comment>
<dbReference type="InterPro" id="IPR016340">
    <property type="entry name" value="Ribosomal_mL60"/>
</dbReference>
<keyword evidence="1" id="KW-0687">Ribonucleoprotein</keyword>
<organism evidence="2 3">
    <name type="scientific">Suhomyces tanzawaensis NRRL Y-17324</name>
    <dbReference type="NCBI Taxonomy" id="984487"/>
    <lineage>
        <taxon>Eukaryota</taxon>
        <taxon>Fungi</taxon>
        <taxon>Dikarya</taxon>
        <taxon>Ascomycota</taxon>
        <taxon>Saccharomycotina</taxon>
        <taxon>Pichiomycetes</taxon>
        <taxon>Debaryomycetaceae</taxon>
        <taxon>Suhomyces</taxon>
    </lineage>
</organism>
<keyword evidence="1 2" id="KW-0689">Ribosomal protein</keyword>
<dbReference type="GO" id="GO:0005762">
    <property type="term" value="C:mitochondrial large ribosomal subunit"/>
    <property type="evidence" value="ECO:0007669"/>
    <property type="project" value="UniProtKB-UniRule"/>
</dbReference>
<dbReference type="GO" id="GO:0032543">
    <property type="term" value="P:mitochondrial translation"/>
    <property type="evidence" value="ECO:0007669"/>
    <property type="project" value="UniProtKB-UniRule"/>
</dbReference>
<comment type="subcellular location">
    <subcellularLocation>
        <location evidence="1">Mitochondrion</location>
    </subcellularLocation>
</comment>
<dbReference type="Pfam" id="PF09784">
    <property type="entry name" value="L31"/>
    <property type="match status" value="1"/>
</dbReference>
<evidence type="ECO:0000256" key="1">
    <source>
        <dbReference type="PIRNR" id="PIRNR002216"/>
    </source>
</evidence>
<evidence type="ECO:0000313" key="2">
    <source>
        <dbReference type="EMBL" id="ODV77290.1"/>
    </source>
</evidence>
<dbReference type="EMBL" id="KV453915">
    <property type="protein sequence ID" value="ODV77290.1"/>
    <property type="molecule type" value="Genomic_DNA"/>
</dbReference>
<dbReference type="PIRSF" id="PIRSF002216">
    <property type="entry name" value="MRPL31_prd"/>
    <property type="match status" value="1"/>
</dbReference>
<keyword evidence="1" id="KW-0496">Mitochondrion</keyword>
<protein>
    <recommendedName>
        <fullName evidence="1">Large ribosomal subunit protein mL60</fullName>
    </recommendedName>
</protein>
<name>A0A1E4SCP5_9ASCO</name>